<protein>
    <submittedName>
        <fullName evidence="1">Uncharacterized protein</fullName>
    </submittedName>
</protein>
<sequence length="98" mass="11979">MKRLEILGIVVLLGLYFYWNHRYVQFFPVEFNSKEYVTVENSPTIDFYNNLKIVLSYYEVEFKEEKNTVWVKYSTFKDKEVCYNYTKKAKDSIWLSSR</sequence>
<dbReference type="AlphaFoldDB" id="A0A7J5A7D1"/>
<evidence type="ECO:0000313" key="1">
    <source>
        <dbReference type="EMBL" id="KAB1153397.1"/>
    </source>
</evidence>
<dbReference type="Proteomes" id="UP000467305">
    <property type="component" value="Unassembled WGS sequence"/>
</dbReference>
<dbReference type="EMBL" id="WAAU01000035">
    <property type="protein sequence ID" value="KAB1153397.1"/>
    <property type="molecule type" value="Genomic_DNA"/>
</dbReference>
<accession>A0A7J5A7D1</accession>
<reference evidence="1 2" key="1">
    <citation type="submission" date="2019-09" db="EMBL/GenBank/DDBJ databases">
        <authorList>
            <person name="Cao W.R."/>
        </authorList>
    </citation>
    <scope>NUCLEOTIDE SEQUENCE [LARGE SCALE GENOMIC DNA]</scope>
    <source>
        <strain evidence="2">a4</strain>
    </source>
</reference>
<dbReference type="OrthoDB" id="1274565at2"/>
<proteinExistence type="predicted"/>
<keyword evidence="2" id="KW-1185">Reference proteome</keyword>
<evidence type="ECO:0000313" key="2">
    <source>
        <dbReference type="Proteomes" id="UP000467305"/>
    </source>
</evidence>
<comment type="caution">
    <text evidence="1">The sequence shown here is derived from an EMBL/GenBank/DDBJ whole genome shotgun (WGS) entry which is preliminary data.</text>
</comment>
<organism evidence="1 2">
    <name type="scientific">Tenacibaculum aiptasiae</name>
    <dbReference type="NCBI Taxonomy" id="426481"/>
    <lineage>
        <taxon>Bacteria</taxon>
        <taxon>Pseudomonadati</taxon>
        <taxon>Bacteroidota</taxon>
        <taxon>Flavobacteriia</taxon>
        <taxon>Flavobacteriales</taxon>
        <taxon>Flavobacteriaceae</taxon>
        <taxon>Tenacibaculum</taxon>
    </lineage>
</organism>
<gene>
    <name evidence="1" type="ORF">F7018_17180</name>
</gene>
<name>A0A7J5A7D1_9FLAO</name>
<dbReference type="RefSeq" id="WP_150901336.1">
    <property type="nucleotide sequence ID" value="NZ_WAAU01000035.1"/>
</dbReference>